<comment type="pathway">
    <text evidence="8 14">Sulfur metabolism; hydrogen sulfide biosynthesis; sulfite from sulfate.</text>
</comment>
<dbReference type="InterPro" id="IPR004511">
    <property type="entry name" value="PAPS/APS_Rdtase"/>
</dbReference>
<feature type="binding site" evidence="14">
    <location>
        <position position="203"/>
    </location>
    <ligand>
        <name>[4Fe-4S] cluster</name>
        <dbReference type="ChEBI" id="CHEBI:49883"/>
    </ligand>
</feature>
<feature type="binding site" evidence="14">
    <location>
        <position position="121"/>
    </location>
    <ligand>
        <name>[4Fe-4S] cluster</name>
        <dbReference type="ChEBI" id="CHEBI:49883"/>
    </ligand>
</feature>
<evidence type="ECO:0000256" key="5">
    <source>
        <dbReference type="ARBA" id="ARBA00023004"/>
    </source>
</evidence>
<keyword evidence="3 14" id="KW-0479">Metal-binding</keyword>
<evidence type="ECO:0000259" key="15">
    <source>
        <dbReference type="Pfam" id="PF01507"/>
    </source>
</evidence>
<dbReference type="GO" id="GO:0005737">
    <property type="term" value="C:cytoplasm"/>
    <property type="evidence" value="ECO:0007669"/>
    <property type="project" value="UniProtKB-SubCell"/>
</dbReference>
<keyword evidence="6 14" id="KW-0411">Iron-sulfur</keyword>
<dbReference type="GO" id="GO:0019379">
    <property type="term" value="P:sulfate assimilation, phosphoadenylyl sulfate reduction by phosphoadenylyl-sulfate reductase (thioredoxin)"/>
    <property type="evidence" value="ECO:0007669"/>
    <property type="project" value="UniProtKB-UniRule"/>
</dbReference>
<comment type="subcellular location">
    <subcellularLocation>
        <location evidence="14">Cytoplasm</location>
    </subcellularLocation>
</comment>
<evidence type="ECO:0000256" key="9">
    <source>
        <dbReference type="ARBA" id="ARBA00024386"/>
    </source>
</evidence>
<feature type="binding site" evidence="14">
    <location>
        <position position="206"/>
    </location>
    <ligand>
        <name>[4Fe-4S] cluster</name>
        <dbReference type="ChEBI" id="CHEBI:49883"/>
    </ligand>
</feature>
<proteinExistence type="inferred from homology"/>
<dbReference type="CDD" id="cd23945">
    <property type="entry name" value="PAPS_reductase"/>
    <property type="match status" value="1"/>
</dbReference>
<evidence type="ECO:0000256" key="1">
    <source>
        <dbReference type="ARBA" id="ARBA00009732"/>
    </source>
</evidence>
<dbReference type="EMBL" id="CP124755">
    <property type="protein sequence ID" value="WGZ90113.1"/>
    <property type="molecule type" value="Genomic_DNA"/>
</dbReference>
<evidence type="ECO:0000256" key="8">
    <source>
        <dbReference type="ARBA" id="ARBA00024327"/>
    </source>
</evidence>
<evidence type="ECO:0000256" key="2">
    <source>
        <dbReference type="ARBA" id="ARBA00022490"/>
    </source>
</evidence>
<dbReference type="NCBIfam" id="NF002537">
    <property type="entry name" value="PRK02090.1"/>
    <property type="match status" value="1"/>
</dbReference>
<reference evidence="16" key="1">
    <citation type="journal article" date="2023" name="Int. J. Mol. Sci.">
        <title>Metagenomics Revealed a New Genus 'Candidatus Thiocaldithrix dubininis' gen. nov., sp. nov. and a New Species 'Candidatus Thiothrix putei' sp. nov. in the Family Thiotrichaceae, Some Members of Which Have Traits of Both Na+- and H+-Motive Energetics.</title>
        <authorList>
            <person name="Ravin N.V."/>
            <person name="Muntyan M.S."/>
            <person name="Smolyakov D.D."/>
            <person name="Rudenko T.S."/>
            <person name="Beletsky A.V."/>
            <person name="Mardanov A.V."/>
            <person name="Grabovich M.Y."/>
        </authorList>
    </citation>
    <scope>NUCLEOTIDE SEQUENCE</scope>
    <source>
        <strain evidence="16">GKL-01</strain>
    </source>
</reference>
<dbReference type="GO" id="GO:0043866">
    <property type="term" value="F:adenylyl-sulfate reductase (thioredoxin) activity"/>
    <property type="evidence" value="ECO:0007669"/>
    <property type="project" value="UniProtKB-EC"/>
</dbReference>
<dbReference type="InterPro" id="IPR014729">
    <property type="entry name" value="Rossmann-like_a/b/a_fold"/>
</dbReference>
<dbReference type="GO" id="GO:0046872">
    <property type="term" value="F:metal ion binding"/>
    <property type="evidence" value="ECO:0007669"/>
    <property type="project" value="UniProtKB-KW"/>
</dbReference>
<dbReference type="Gene3D" id="3.40.50.620">
    <property type="entry name" value="HUPs"/>
    <property type="match status" value="1"/>
</dbReference>
<dbReference type="InterPro" id="IPR002500">
    <property type="entry name" value="PAPS_reduct_dom"/>
</dbReference>
<keyword evidence="5 14" id="KW-0408">Iron</keyword>
<organism evidence="16">
    <name type="scientific">Candidatus Thiocaldithrix dubininis</name>
    <dbReference type="NCBI Taxonomy" id="3080823"/>
    <lineage>
        <taxon>Bacteria</taxon>
        <taxon>Pseudomonadati</taxon>
        <taxon>Pseudomonadota</taxon>
        <taxon>Gammaproteobacteria</taxon>
        <taxon>Thiotrichales</taxon>
        <taxon>Thiotrichaceae</taxon>
        <taxon>Candidatus Thiocaldithrix</taxon>
    </lineage>
</organism>
<keyword evidence="4 14" id="KW-0560">Oxidoreductase</keyword>
<evidence type="ECO:0000256" key="14">
    <source>
        <dbReference type="HAMAP-Rule" id="MF_00063"/>
    </source>
</evidence>
<comment type="catalytic activity">
    <reaction evidence="13 14">
        <text>[thioredoxin]-disulfide + sulfite + AMP + 2 H(+) = adenosine 5'-phosphosulfate + [thioredoxin]-dithiol</text>
        <dbReference type="Rhea" id="RHEA:21976"/>
        <dbReference type="Rhea" id="RHEA-COMP:10698"/>
        <dbReference type="Rhea" id="RHEA-COMP:10700"/>
        <dbReference type="ChEBI" id="CHEBI:15378"/>
        <dbReference type="ChEBI" id="CHEBI:17359"/>
        <dbReference type="ChEBI" id="CHEBI:29950"/>
        <dbReference type="ChEBI" id="CHEBI:50058"/>
        <dbReference type="ChEBI" id="CHEBI:58243"/>
        <dbReference type="ChEBI" id="CHEBI:456215"/>
        <dbReference type="EC" id="1.8.4.10"/>
    </reaction>
</comment>
<dbReference type="GO" id="GO:0051539">
    <property type="term" value="F:4 iron, 4 sulfur cluster binding"/>
    <property type="evidence" value="ECO:0007669"/>
    <property type="project" value="UniProtKB-UniRule"/>
</dbReference>
<comment type="function">
    <text evidence="7 14">Catalyzes the formation of sulfite from adenosine 5'-phosphosulfate (APS) using thioredoxin as an electron donor.</text>
</comment>
<dbReference type="KEGG" id="tdu:QJT80_11475"/>
<feature type="active site" description="Nucleophile; cysteine thiosulfonate intermediate" evidence="14">
    <location>
        <position position="230"/>
    </location>
</feature>
<dbReference type="GO" id="GO:0019344">
    <property type="term" value="P:cysteine biosynthetic process"/>
    <property type="evidence" value="ECO:0007669"/>
    <property type="project" value="InterPro"/>
</dbReference>
<feature type="binding site" evidence="14">
    <location>
        <position position="120"/>
    </location>
    <ligand>
        <name>[4Fe-4S] cluster</name>
        <dbReference type="ChEBI" id="CHEBI:49883"/>
    </ligand>
</feature>
<dbReference type="Pfam" id="PF01507">
    <property type="entry name" value="PAPS_reduct"/>
    <property type="match status" value="1"/>
</dbReference>
<evidence type="ECO:0000256" key="3">
    <source>
        <dbReference type="ARBA" id="ARBA00022723"/>
    </source>
</evidence>
<evidence type="ECO:0000313" key="16">
    <source>
        <dbReference type="EMBL" id="WGZ90113.1"/>
    </source>
</evidence>
<evidence type="ECO:0000256" key="10">
    <source>
        <dbReference type="ARBA" id="ARBA00029514"/>
    </source>
</evidence>
<dbReference type="PANTHER" id="PTHR46482">
    <property type="entry name" value="5'-ADENYLYLSULFATE REDUCTASE 3, CHLOROPLASTIC"/>
    <property type="match status" value="1"/>
</dbReference>
<sequence>MTFNPAELKHLNAEFANYELAGALKALRQRFSGKIAFSSSLGLEDQVITDAIFSQALAIEVFTLDTGRQFPENYATLDATLKKYAQPIRVLYPNTEAIERYVSSEGINALYASVAQRKACCAIRKIEPLNRALQGVEVWITGLRAAQSAYRSDMQLFEWDESRNLLKFNPLLHWSLPEVRAYIAEHAVPYNPLHDQGFPSIGCQPCTRAITVGEDERAGRWWWESANQECGLHDGTSAQAFKSINRLGLTSAETKTHD</sequence>
<evidence type="ECO:0000256" key="12">
    <source>
        <dbReference type="ARBA" id="ARBA00032041"/>
    </source>
</evidence>
<dbReference type="PIRSF" id="PIRSF000857">
    <property type="entry name" value="PAPS_reductase"/>
    <property type="match status" value="1"/>
</dbReference>
<dbReference type="InterPro" id="IPR011798">
    <property type="entry name" value="APS_reductase"/>
</dbReference>
<dbReference type="GO" id="GO:0070814">
    <property type="term" value="P:hydrogen sulfide biosynthetic process"/>
    <property type="evidence" value="ECO:0007669"/>
    <property type="project" value="UniProtKB-UniRule"/>
</dbReference>
<protein>
    <recommendedName>
        <fullName evidence="10 14">Adenosine 5'-phosphosulfate reductase</fullName>
        <shortName evidence="14">APS reductase</shortName>
        <ecNumber evidence="9 14">1.8.4.10</ecNumber>
    </recommendedName>
    <alternativeName>
        <fullName evidence="12 14">5'-adenylylsulfate reductase</fullName>
    </alternativeName>
    <alternativeName>
        <fullName evidence="11 14">Thioredoxin-dependent 5'-adenylylsulfate reductase</fullName>
    </alternativeName>
</protein>
<evidence type="ECO:0000256" key="6">
    <source>
        <dbReference type="ARBA" id="ARBA00023014"/>
    </source>
</evidence>
<comment type="cofactor">
    <cofactor evidence="14">
        <name>[4Fe-4S] cluster</name>
        <dbReference type="ChEBI" id="CHEBI:49883"/>
    </cofactor>
    <text evidence="14">Binds 1 [4Fe-4S] cluster per subunit.</text>
</comment>
<dbReference type="PANTHER" id="PTHR46482:SF9">
    <property type="entry name" value="5'-ADENYLYLSULFATE REDUCTASE 1, CHLOROPLASTIC"/>
    <property type="match status" value="1"/>
</dbReference>
<gene>
    <name evidence="14" type="primary">cysH</name>
    <name evidence="16" type="ORF">QJT80_11475</name>
</gene>
<name>A0AA95H6J4_9GAMM</name>
<feature type="domain" description="Phosphoadenosine phosphosulphate reductase" evidence="15">
    <location>
        <begin position="35"/>
        <end position="209"/>
    </location>
</feature>
<dbReference type="HAMAP" id="MF_00063">
    <property type="entry name" value="CysH"/>
    <property type="match status" value="1"/>
</dbReference>
<evidence type="ECO:0000256" key="13">
    <source>
        <dbReference type="ARBA" id="ARBA00048441"/>
    </source>
</evidence>
<dbReference type="NCBIfam" id="TIGR02055">
    <property type="entry name" value="APS_reductase"/>
    <property type="match status" value="1"/>
</dbReference>
<keyword evidence="2 14" id="KW-0963">Cytoplasm</keyword>
<accession>A0AA95H6J4</accession>
<evidence type="ECO:0000256" key="4">
    <source>
        <dbReference type="ARBA" id="ARBA00023002"/>
    </source>
</evidence>
<comment type="similarity">
    <text evidence="1 14">Belongs to the PAPS reductase family. CysH subfamily.</text>
</comment>
<dbReference type="SUPFAM" id="SSF52402">
    <property type="entry name" value="Adenine nucleotide alpha hydrolases-like"/>
    <property type="match status" value="1"/>
</dbReference>
<dbReference type="GO" id="GO:0004604">
    <property type="term" value="F:phosphoadenylyl-sulfate reductase (thioredoxin) activity"/>
    <property type="evidence" value="ECO:0007669"/>
    <property type="project" value="UniProtKB-UniRule"/>
</dbReference>
<dbReference type="AlphaFoldDB" id="A0AA95H6J4"/>
<evidence type="ECO:0000256" key="11">
    <source>
        <dbReference type="ARBA" id="ARBA00030894"/>
    </source>
</evidence>
<dbReference type="Proteomes" id="UP001300672">
    <property type="component" value="Chromosome"/>
</dbReference>
<dbReference type="NCBIfam" id="TIGR00434">
    <property type="entry name" value="cysH"/>
    <property type="match status" value="1"/>
</dbReference>
<dbReference type="EC" id="1.8.4.10" evidence="9 14"/>
<reference evidence="16" key="2">
    <citation type="submission" date="2023-04" db="EMBL/GenBank/DDBJ databases">
        <authorList>
            <person name="Beletskiy A.V."/>
            <person name="Mardanov A.V."/>
            <person name="Ravin N.V."/>
        </authorList>
    </citation>
    <scope>NUCLEOTIDE SEQUENCE</scope>
    <source>
        <strain evidence="16">GKL-01</strain>
    </source>
</reference>
<evidence type="ECO:0000256" key="7">
    <source>
        <dbReference type="ARBA" id="ARBA00024298"/>
    </source>
</evidence>